<evidence type="ECO:0000256" key="1">
    <source>
        <dbReference type="SAM" id="MobiDB-lite"/>
    </source>
</evidence>
<dbReference type="AlphaFoldDB" id="A0A8T8LMM8"/>
<evidence type="ECO:0000259" key="2">
    <source>
        <dbReference type="Pfam" id="PF26226"/>
    </source>
</evidence>
<dbReference type="Pfam" id="PF26226">
    <property type="entry name" value="DUF8052"/>
    <property type="match status" value="1"/>
</dbReference>
<dbReference type="Proteomes" id="UP000679341">
    <property type="component" value="Chromosome"/>
</dbReference>
<organism evidence="3 4">
    <name type="scientific">Halorubrum ruber</name>
    <dbReference type="NCBI Taxonomy" id="2982524"/>
    <lineage>
        <taxon>Archaea</taxon>
        <taxon>Methanobacteriati</taxon>
        <taxon>Methanobacteriota</taxon>
        <taxon>Stenosarchaea group</taxon>
        <taxon>Halobacteria</taxon>
        <taxon>Halobacteriales</taxon>
        <taxon>Haloferacaceae</taxon>
        <taxon>Halorubrum</taxon>
    </lineage>
</organism>
<keyword evidence="4" id="KW-1185">Reference proteome</keyword>
<sequence length="229" mass="25663">MSERAGPEGGDATGGDATGSDGTAPAGGDGRRDPEELPAEIREAVPDYDDEYLDRVSDRLLYSYDLDRDVVVDGERFDMTAEMRVRNQKQFLHPALSYADHDMMEFLFARRVSTPSVAELERLVEFAHAVADDRVEADEEHYGTDVTVALVADRIPDDVADFVDGFRDRTLLKFGYYGHYEVNLIVVAPDEEELVASEVADVAGAFRLWEAVAEPDEGFFSRLAKRFWR</sequence>
<proteinExistence type="predicted"/>
<name>A0A8T8LMM8_9EURY</name>
<protein>
    <recommendedName>
        <fullName evidence="2">DUF8052 domain-containing protein</fullName>
    </recommendedName>
</protein>
<evidence type="ECO:0000313" key="3">
    <source>
        <dbReference type="EMBL" id="QUO48050.1"/>
    </source>
</evidence>
<feature type="compositionally biased region" description="Basic and acidic residues" evidence="1">
    <location>
        <begin position="29"/>
        <end position="43"/>
    </location>
</feature>
<dbReference type="KEGG" id="hss:J7656_01430"/>
<dbReference type="EMBL" id="CP073695">
    <property type="protein sequence ID" value="QUO48050.1"/>
    <property type="molecule type" value="Genomic_DNA"/>
</dbReference>
<dbReference type="GeneID" id="64826160"/>
<dbReference type="RefSeq" id="WP_017343536.1">
    <property type="nucleotide sequence ID" value="NZ_CP073695.1"/>
</dbReference>
<gene>
    <name evidence="3" type="ORF">J7656_01430</name>
</gene>
<evidence type="ECO:0000313" key="4">
    <source>
        <dbReference type="Proteomes" id="UP000679341"/>
    </source>
</evidence>
<reference evidence="3 4" key="1">
    <citation type="submission" date="2021-03" db="EMBL/GenBank/DDBJ databases">
        <title>Halorubrum sodomense MBLA0099, Whole genome shotgun sequencing.</title>
        <authorList>
            <person name="Seo M.-J."/>
            <person name="Cho E.-S."/>
            <person name="Hwang C.Y."/>
        </authorList>
    </citation>
    <scope>NUCLEOTIDE SEQUENCE [LARGE SCALE GENOMIC DNA]</scope>
    <source>
        <strain evidence="3 4">MBLA0099</strain>
    </source>
</reference>
<feature type="compositionally biased region" description="Gly residues" evidence="1">
    <location>
        <begin position="7"/>
        <end position="17"/>
    </location>
</feature>
<accession>A0A8T8LMM8</accession>
<dbReference type="InterPro" id="IPR058365">
    <property type="entry name" value="DUF8052"/>
</dbReference>
<dbReference type="OrthoDB" id="210068at2157"/>
<feature type="region of interest" description="Disordered" evidence="1">
    <location>
        <begin position="1"/>
        <end position="43"/>
    </location>
</feature>
<feature type="domain" description="DUF8052" evidence="2">
    <location>
        <begin position="49"/>
        <end position="207"/>
    </location>
</feature>